<organism evidence="15 16">
    <name type="scientific">Alloacidobacterium dinghuense</name>
    <dbReference type="NCBI Taxonomy" id="2763107"/>
    <lineage>
        <taxon>Bacteria</taxon>
        <taxon>Pseudomonadati</taxon>
        <taxon>Acidobacteriota</taxon>
        <taxon>Terriglobia</taxon>
        <taxon>Terriglobales</taxon>
        <taxon>Acidobacteriaceae</taxon>
        <taxon>Alloacidobacterium</taxon>
    </lineage>
</organism>
<proteinExistence type="inferred from homology"/>
<dbReference type="SUPFAM" id="SSF109998">
    <property type="entry name" value="Triger factor/SurA peptide-binding domain-like"/>
    <property type="match status" value="1"/>
</dbReference>
<dbReference type="InterPro" id="IPR046357">
    <property type="entry name" value="PPIase_dom_sf"/>
</dbReference>
<dbReference type="PROSITE" id="PS01096">
    <property type="entry name" value="PPIC_PPIASE_1"/>
    <property type="match status" value="1"/>
</dbReference>
<evidence type="ECO:0000259" key="14">
    <source>
        <dbReference type="PROSITE" id="PS50198"/>
    </source>
</evidence>
<keyword evidence="11" id="KW-0697">Rotamase</keyword>
<evidence type="ECO:0000256" key="7">
    <source>
        <dbReference type="ARBA" id="ARBA00023186"/>
    </source>
</evidence>
<feature type="transmembrane region" description="Helical" evidence="13">
    <location>
        <begin position="12"/>
        <end position="36"/>
    </location>
</feature>
<dbReference type="InterPro" id="IPR027304">
    <property type="entry name" value="Trigger_fact/SurA_dom_sf"/>
</dbReference>
<evidence type="ECO:0000256" key="9">
    <source>
        <dbReference type="ARBA" id="ARBA00040743"/>
    </source>
</evidence>
<keyword evidence="6 13" id="KW-0472">Membrane</keyword>
<feature type="region of interest" description="Disordered" evidence="12">
    <location>
        <begin position="321"/>
        <end position="340"/>
    </location>
</feature>
<reference evidence="15 16" key="1">
    <citation type="submission" date="2020-08" db="EMBL/GenBank/DDBJ databases">
        <title>Edaphobacter telluris sp. nov. and Acidobacterium dinghuensis sp. nov., two acidobacteria isolated from forest soil.</title>
        <authorList>
            <person name="Fu J."/>
            <person name="Qiu L."/>
        </authorList>
    </citation>
    <scope>NUCLEOTIDE SEQUENCE [LARGE SCALE GENOMIC DNA]</scope>
    <source>
        <strain evidence="15">4Y35</strain>
    </source>
</reference>
<dbReference type="RefSeq" id="WP_186746427.1">
    <property type="nucleotide sequence ID" value="NZ_CP060394.1"/>
</dbReference>
<keyword evidence="7" id="KW-0143">Chaperone</keyword>
<dbReference type="PROSITE" id="PS51257">
    <property type="entry name" value="PROKAR_LIPOPROTEIN"/>
    <property type="match status" value="1"/>
</dbReference>
<dbReference type="PANTHER" id="PTHR47529:SF1">
    <property type="entry name" value="PERIPLASMIC CHAPERONE PPID"/>
    <property type="match status" value="1"/>
</dbReference>
<feature type="compositionally biased region" description="Basic and acidic residues" evidence="12">
    <location>
        <begin position="324"/>
        <end position="338"/>
    </location>
</feature>
<keyword evidence="5 13" id="KW-1133">Transmembrane helix</keyword>
<dbReference type="Proteomes" id="UP000515312">
    <property type="component" value="Chromosome"/>
</dbReference>
<name>A0A7G8BP66_9BACT</name>
<evidence type="ECO:0000256" key="4">
    <source>
        <dbReference type="ARBA" id="ARBA00022692"/>
    </source>
</evidence>
<accession>A0A7G8BP66</accession>
<evidence type="ECO:0000256" key="8">
    <source>
        <dbReference type="ARBA" id="ARBA00038408"/>
    </source>
</evidence>
<keyword evidence="2" id="KW-1003">Cell membrane</keyword>
<keyword evidence="11 15" id="KW-0413">Isomerase</keyword>
<evidence type="ECO:0000313" key="15">
    <source>
        <dbReference type="EMBL" id="QNI34336.1"/>
    </source>
</evidence>
<dbReference type="KEGG" id="adin:H7849_10825"/>
<evidence type="ECO:0000313" key="16">
    <source>
        <dbReference type="Proteomes" id="UP000515312"/>
    </source>
</evidence>
<evidence type="ECO:0000256" key="6">
    <source>
        <dbReference type="ARBA" id="ARBA00023136"/>
    </source>
</evidence>
<dbReference type="AlphaFoldDB" id="A0A7G8BP66"/>
<evidence type="ECO:0000256" key="10">
    <source>
        <dbReference type="ARBA" id="ARBA00042775"/>
    </source>
</evidence>
<dbReference type="Gene3D" id="3.10.50.40">
    <property type="match status" value="2"/>
</dbReference>
<dbReference type="Pfam" id="PF13624">
    <property type="entry name" value="SurA_N_3"/>
    <property type="match status" value="1"/>
</dbReference>
<evidence type="ECO:0000256" key="1">
    <source>
        <dbReference type="ARBA" id="ARBA00004382"/>
    </source>
</evidence>
<dbReference type="GO" id="GO:0005886">
    <property type="term" value="C:plasma membrane"/>
    <property type="evidence" value="ECO:0007669"/>
    <property type="project" value="UniProtKB-SubCell"/>
</dbReference>
<dbReference type="InterPro" id="IPR052029">
    <property type="entry name" value="PpiD_chaperone"/>
</dbReference>
<dbReference type="Gene3D" id="1.10.4030.10">
    <property type="entry name" value="Porin chaperone SurA, peptide-binding domain"/>
    <property type="match status" value="1"/>
</dbReference>
<keyword evidence="16" id="KW-1185">Reference proteome</keyword>
<evidence type="ECO:0000256" key="2">
    <source>
        <dbReference type="ARBA" id="ARBA00022475"/>
    </source>
</evidence>
<evidence type="ECO:0000256" key="13">
    <source>
        <dbReference type="SAM" id="Phobius"/>
    </source>
</evidence>
<dbReference type="PROSITE" id="PS50198">
    <property type="entry name" value="PPIC_PPIASE_2"/>
    <property type="match status" value="1"/>
</dbReference>
<protein>
    <recommendedName>
        <fullName evidence="9">Periplasmic chaperone PpiD</fullName>
    </recommendedName>
    <alternativeName>
        <fullName evidence="10">Periplasmic folding chaperone</fullName>
    </alternativeName>
</protein>
<feature type="domain" description="PpiC" evidence="14">
    <location>
        <begin position="280"/>
        <end position="382"/>
    </location>
</feature>
<dbReference type="Pfam" id="PF13145">
    <property type="entry name" value="Rotamase_2"/>
    <property type="match status" value="1"/>
</dbReference>
<keyword evidence="4 13" id="KW-0812">Transmembrane</keyword>
<comment type="subcellular location">
    <subcellularLocation>
        <location evidence="1">Cell inner membrane</location>
        <topology evidence="1">Single-pass type II membrane protein</topology>
        <orientation evidence="1">Periplasmic side</orientation>
    </subcellularLocation>
</comment>
<comment type="similarity">
    <text evidence="8">Belongs to the PpiD chaperone family.</text>
</comment>
<dbReference type="InterPro" id="IPR023058">
    <property type="entry name" value="PPIase_PpiC_CS"/>
</dbReference>
<keyword evidence="3" id="KW-0997">Cell inner membrane</keyword>
<dbReference type="Pfam" id="PF13616">
    <property type="entry name" value="Rotamase_3"/>
    <property type="match status" value="1"/>
</dbReference>
<sequence length="659" mass="72923">MIRFLQKDSRTVKAIFIVIISVACITMVITLVPGIFSDSTSSSDTYATIRGAGFFGRIFGSTDDVTTQEVQQLAQRMMQRQQLPDFVLPFMMQRVGQGLIQQHIELQEAGRLGVNVTDEDLRAFLRTGTWGQVLFPNGHYVGDEQYASLVSQNFGISREMFEKELKKELQENRLRSFVTAGVTVSDQQVRDSYVQQATKIKFDYAVVSADDLRKTINPTDTELQAFFKQNTTRYAKAIPETRKIEYVAFTTANLPGGAPQVTDAEVQQYYNQHQSDYKVEDQVKVRHILIKVDPNADAKADAAAKEKAEDILKQLHNGGNFADLAKKNSDDPGSKEQGGELGFIKHGVTVPEFDKAAFALQPGQTSDLVRTKFGYHIIQTEEKQTAHTRSLDEVKPTIVAVLTRQKEAQAQQAFAQQLASEAQKSGMAQTAAAHHLQVVTTDYLAQNAIIPTLADGSQMLTSAFSAKQGAAPAVASTGDGFAIFEVQDVHAAHAPTFDEYKSHILDDFRDDQLPQLLTRKTNELADKAKAENDLAKAAKEVGATMKSSDLVGRDAQVPDVGQLSSTAPTLFDLNVGQISQPINSQRTGVVAKLTEKQQPTPDEIQKNFEQTRDALLNQRREDMFSVFVTNLTDQYQKEGRIRVNKRMQQQPGLPGAPQS</sequence>
<gene>
    <name evidence="15" type="ORF">H7849_10825</name>
</gene>
<evidence type="ECO:0000256" key="12">
    <source>
        <dbReference type="SAM" id="MobiDB-lite"/>
    </source>
</evidence>
<evidence type="ECO:0000256" key="3">
    <source>
        <dbReference type="ARBA" id="ARBA00022519"/>
    </source>
</evidence>
<evidence type="ECO:0000256" key="5">
    <source>
        <dbReference type="ARBA" id="ARBA00022989"/>
    </source>
</evidence>
<dbReference type="PANTHER" id="PTHR47529">
    <property type="entry name" value="PEPTIDYL-PROLYL CIS-TRANS ISOMERASE D"/>
    <property type="match status" value="1"/>
</dbReference>
<dbReference type="GO" id="GO:0003755">
    <property type="term" value="F:peptidyl-prolyl cis-trans isomerase activity"/>
    <property type="evidence" value="ECO:0007669"/>
    <property type="project" value="UniProtKB-KW"/>
</dbReference>
<evidence type="ECO:0000256" key="11">
    <source>
        <dbReference type="PROSITE-ProRule" id="PRU00278"/>
    </source>
</evidence>
<dbReference type="EMBL" id="CP060394">
    <property type="protein sequence ID" value="QNI34336.1"/>
    <property type="molecule type" value="Genomic_DNA"/>
</dbReference>
<dbReference type="InterPro" id="IPR000297">
    <property type="entry name" value="PPIase_PpiC"/>
</dbReference>
<dbReference type="SUPFAM" id="SSF54534">
    <property type="entry name" value="FKBP-like"/>
    <property type="match status" value="2"/>
</dbReference>